<dbReference type="InterPro" id="IPR013780">
    <property type="entry name" value="Glyco_hydro_b"/>
</dbReference>
<reference evidence="4 5" key="1">
    <citation type="submission" date="2019-03" db="EMBL/GenBank/DDBJ databases">
        <title>Genomic Encyclopedia of Archaeal and Bacterial Type Strains, Phase II (KMG-II): from individual species to whole genera.</title>
        <authorList>
            <person name="Goeker M."/>
        </authorList>
    </citation>
    <scope>NUCLEOTIDE SEQUENCE [LARGE SCALE GENOMIC DNA]</scope>
    <source>
        <strain evidence="4 5">DSM 45499</strain>
    </source>
</reference>
<evidence type="ECO:0000256" key="2">
    <source>
        <dbReference type="SAM" id="SignalP"/>
    </source>
</evidence>
<dbReference type="PROSITE" id="PS50022">
    <property type="entry name" value="FA58C_3"/>
    <property type="match status" value="1"/>
</dbReference>
<feature type="region of interest" description="Disordered" evidence="1">
    <location>
        <begin position="185"/>
        <end position="209"/>
    </location>
</feature>
<accession>A0A4R7W6R7</accession>
<dbReference type="GO" id="GO:0005975">
    <property type="term" value="P:carbohydrate metabolic process"/>
    <property type="evidence" value="ECO:0007669"/>
    <property type="project" value="InterPro"/>
</dbReference>
<dbReference type="GO" id="GO:0004560">
    <property type="term" value="F:alpha-L-fucosidase activity"/>
    <property type="evidence" value="ECO:0007669"/>
    <property type="project" value="TreeGrafter"/>
</dbReference>
<dbReference type="Gene3D" id="1.50.10.10">
    <property type="match status" value="1"/>
</dbReference>
<dbReference type="InterPro" id="IPR000421">
    <property type="entry name" value="FA58C"/>
</dbReference>
<keyword evidence="5" id="KW-1185">Reference proteome</keyword>
<dbReference type="Gene3D" id="2.60.120.260">
    <property type="entry name" value="Galactose-binding domain-like"/>
    <property type="match status" value="1"/>
</dbReference>
<comment type="caution">
    <text evidence="4">The sequence shown here is derived from an EMBL/GenBank/DDBJ whole genome shotgun (WGS) entry which is preliminary data.</text>
</comment>
<dbReference type="InterPro" id="IPR012341">
    <property type="entry name" value="6hp_glycosidase-like_sf"/>
</dbReference>
<name>A0A4R7W6R7_9PSEU</name>
<protein>
    <submittedName>
        <fullName evidence="4">F5/8 type C domain-containing protein</fullName>
    </submittedName>
</protein>
<evidence type="ECO:0000313" key="4">
    <source>
        <dbReference type="EMBL" id="TDV57858.1"/>
    </source>
</evidence>
<feature type="chain" id="PRO_5020668060" evidence="2">
    <location>
        <begin position="33"/>
        <end position="915"/>
    </location>
</feature>
<feature type="signal peptide" evidence="2">
    <location>
        <begin position="1"/>
        <end position="32"/>
    </location>
</feature>
<feature type="compositionally biased region" description="Polar residues" evidence="1">
    <location>
        <begin position="189"/>
        <end position="209"/>
    </location>
</feature>
<dbReference type="EMBL" id="SOCP01000001">
    <property type="protein sequence ID" value="TDV57858.1"/>
    <property type="molecule type" value="Genomic_DNA"/>
</dbReference>
<evidence type="ECO:0000313" key="5">
    <source>
        <dbReference type="Proteomes" id="UP000294927"/>
    </source>
</evidence>
<dbReference type="RefSeq" id="WP_133901074.1">
    <property type="nucleotide sequence ID" value="NZ_SOCP01000001.1"/>
</dbReference>
<organism evidence="4 5">
    <name type="scientific">Actinophytocola oryzae</name>
    <dbReference type="NCBI Taxonomy" id="502181"/>
    <lineage>
        <taxon>Bacteria</taxon>
        <taxon>Bacillati</taxon>
        <taxon>Actinomycetota</taxon>
        <taxon>Actinomycetes</taxon>
        <taxon>Pseudonocardiales</taxon>
        <taxon>Pseudonocardiaceae</taxon>
    </lineage>
</organism>
<dbReference type="InterPro" id="IPR054363">
    <property type="entry name" value="GH95_cat"/>
</dbReference>
<dbReference type="InterPro" id="IPR008928">
    <property type="entry name" value="6-hairpin_glycosidase_sf"/>
</dbReference>
<dbReference type="Pfam" id="PF22633">
    <property type="entry name" value="F5_F8_type_C_2"/>
    <property type="match status" value="1"/>
</dbReference>
<dbReference type="PANTHER" id="PTHR31084:SF19">
    <property type="entry name" value="GLYCOSYL HYDROLASE FAMILY 95 N-TERMINAL DOMAIN-CONTAINING PROTEIN"/>
    <property type="match status" value="1"/>
</dbReference>
<sequence>MTTRRSRALTVIIALAATTVVGTVVGTAPATADEWSDLQGKLAGITGTWTTQDYANSVTTGMPDTALLGNGDVGVISGGGTGFKTFYLSKGDFWNANPSPSTAGLGGVSIRPTGGTSAANLALGATATASSAHESFPASRVVSGGWGAGYEGWVSQVGKPQWVRLDLGSAKTIGRYVIRHDADARPEETANTSRNFEVQTSGNGTDWTTIRSYTNNTAARTDETISAVTTRYVRVNLTTPTQESTSDSTANPRARIGQIELYAPGSTPPPAATFRETQRIADPQIDTDVTIGGAPLTMRTWQGANNAVVVTEVTSNASAATELELSTWAGAGSPRSTYASAAGNDADTLWATRTTATGTRWVSRAAMATEVRGTSLISPSTSGATARARIRLNPGQTVKIVTAVGGGGQNPTNHLSSAQQLVTAQTDATLSTLKSQKTQWWRDFWLKSSVNLGDSTLERYYYGAQYLIGSASRAGKLAPGLYGIWYTTDAPNWSGDMHLNYNFQASFYGVYSSNRADLALPMFQAVRDYLPEAERRAQQDLRRVKSDYVNGRWPSGGLPDGTLFPVGIGPWGTTTDDNYWQQVSNGLFNTSQFIAYWDYTRDVDYLRNTAYPVLREETAFFEQWLQASGTRLDLWGGPHEGTWGRNSGPDLGFVRQLLTTMLEASQVLGVDSGKRAQWQDMLNRLAPIPQTTYNGQNVYALADPGTMVGGDTRVFRPGDNTVNLEFVHPAEGLGLRSPQADRDRAVRTISAMGSWGQENSFPKVFTQAVRVGYDANTVISQLSQQINQKIGPNLRIRDSAHGIEKSGATEAINSMMVQSSQGVIDVFPVWPRNRNASFARLRTRGAFVVSAALSGGTVSGLSIRSDAGGQLRVGNPWSGGVRVTDSAGNTVSSTLSGGVVTVNSTAGQTYTFSQA</sequence>
<dbReference type="Gene3D" id="2.60.40.1180">
    <property type="entry name" value="Golgi alpha-mannosidase II"/>
    <property type="match status" value="1"/>
</dbReference>
<dbReference type="InterPro" id="IPR008979">
    <property type="entry name" value="Galactose-bd-like_sf"/>
</dbReference>
<proteinExistence type="predicted"/>
<dbReference type="Pfam" id="PF22124">
    <property type="entry name" value="Glyco_hydro_95_cat"/>
    <property type="match status" value="1"/>
</dbReference>
<dbReference type="Proteomes" id="UP000294927">
    <property type="component" value="Unassembled WGS sequence"/>
</dbReference>
<dbReference type="SUPFAM" id="SSF48208">
    <property type="entry name" value="Six-hairpin glycosidases"/>
    <property type="match status" value="1"/>
</dbReference>
<keyword evidence="2" id="KW-0732">Signal</keyword>
<evidence type="ECO:0000256" key="1">
    <source>
        <dbReference type="SAM" id="MobiDB-lite"/>
    </source>
</evidence>
<dbReference type="PANTHER" id="PTHR31084">
    <property type="entry name" value="ALPHA-L-FUCOSIDASE 2"/>
    <property type="match status" value="1"/>
</dbReference>
<gene>
    <name evidence="4" type="ORF">CLV71_101732</name>
</gene>
<dbReference type="OrthoDB" id="9816459at2"/>
<evidence type="ECO:0000259" key="3">
    <source>
        <dbReference type="PROSITE" id="PS50022"/>
    </source>
</evidence>
<feature type="domain" description="F5/8 type C" evidence="3">
    <location>
        <begin position="109"/>
        <end position="264"/>
    </location>
</feature>
<dbReference type="SUPFAM" id="SSF49785">
    <property type="entry name" value="Galactose-binding domain-like"/>
    <property type="match status" value="1"/>
</dbReference>
<dbReference type="AlphaFoldDB" id="A0A4R7W6R7"/>